<evidence type="ECO:0000256" key="1">
    <source>
        <dbReference type="ARBA" id="ARBA00004651"/>
    </source>
</evidence>
<sequence>MDVETHTSSDAEQNNLASRWARLGAALIDGIIAMLATLPIMKMAGLWEQAMNGETLSFQAMFWGALYGFAVFLLVNGYFLKRDGQTVGKKLLGIKITTLTGAVPDFWPMVAKRYLVFWVITYLPFVGNLIALVDALFIFRDDKRCLHDHLAGTVVRNVNTAATSPPPAQ</sequence>
<feature type="transmembrane region" description="Helical" evidence="6">
    <location>
        <begin position="20"/>
        <end position="40"/>
    </location>
</feature>
<evidence type="ECO:0000256" key="4">
    <source>
        <dbReference type="ARBA" id="ARBA00022989"/>
    </source>
</evidence>
<evidence type="ECO:0000256" key="6">
    <source>
        <dbReference type="SAM" id="Phobius"/>
    </source>
</evidence>
<keyword evidence="2" id="KW-1003">Cell membrane</keyword>
<dbReference type="PANTHER" id="PTHR36115:SF6">
    <property type="entry name" value="PROLINE-RICH ANTIGEN HOMOLOG"/>
    <property type="match status" value="1"/>
</dbReference>
<feature type="transmembrane region" description="Helical" evidence="6">
    <location>
        <begin position="116"/>
        <end position="139"/>
    </location>
</feature>
<organism evidence="8 9">
    <name type="scientific">Spongiibacter nanhainus</name>
    <dbReference type="NCBI Taxonomy" id="2794344"/>
    <lineage>
        <taxon>Bacteria</taxon>
        <taxon>Pseudomonadati</taxon>
        <taxon>Pseudomonadota</taxon>
        <taxon>Gammaproteobacteria</taxon>
        <taxon>Cellvibrionales</taxon>
        <taxon>Spongiibacteraceae</taxon>
        <taxon>Spongiibacter</taxon>
    </lineage>
</organism>
<evidence type="ECO:0000313" key="9">
    <source>
        <dbReference type="Proteomes" id="UP000596063"/>
    </source>
</evidence>
<name>A0A7T4UPP7_9GAMM</name>
<protein>
    <submittedName>
        <fullName evidence="8">RDD family protein</fullName>
    </submittedName>
</protein>
<dbReference type="Proteomes" id="UP000596063">
    <property type="component" value="Chromosome"/>
</dbReference>
<evidence type="ECO:0000256" key="2">
    <source>
        <dbReference type="ARBA" id="ARBA00022475"/>
    </source>
</evidence>
<dbReference type="InterPro" id="IPR010432">
    <property type="entry name" value="RDD"/>
</dbReference>
<reference evidence="8 9" key="1">
    <citation type="submission" date="2020-12" db="EMBL/GenBank/DDBJ databases">
        <authorList>
            <person name="Shan Y."/>
        </authorList>
    </citation>
    <scope>NUCLEOTIDE SEQUENCE [LARGE SCALE GENOMIC DNA]</scope>
    <source>
        <strain evidence="9">csc3.9</strain>
    </source>
</reference>
<evidence type="ECO:0000259" key="7">
    <source>
        <dbReference type="Pfam" id="PF06271"/>
    </source>
</evidence>
<dbReference type="EMBL" id="CP066167">
    <property type="protein sequence ID" value="QQD17841.1"/>
    <property type="molecule type" value="Genomic_DNA"/>
</dbReference>
<accession>A0A7T4UPP7</accession>
<dbReference type="KEGG" id="snan:I6N98_16090"/>
<feature type="domain" description="RDD" evidence="7">
    <location>
        <begin position="17"/>
        <end position="152"/>
    </location>
</feature>
<evidence type="ECO:0000256" key="3">
    <source>
        <dbReference type="ARBA" id="ARBA00022692"/>
    </source>
</evidence>
<evidence type="ECO:0000256" key="5">
    <source>
        <dbReference type="ARBA" id="ARBA00023136"/>
    </source>
</evidence>
<comment type="subcellular location">
    <subcellularLocation>
        <location evidence="1">Cell membrane</location>
        <topology evidence="1">Multi-pass membrane protein</topology>
    </subcellularLocation>
</comment>
<dbReference type="InterPro" id="IPR051791">
    <property type="entry name" value="Pra-immunoreactive"/>
</dbReference>
<keyword evidence="9" id="KW-1185">Reference proteome</keyword>
<keyword evidence="5 6" id="KW-0472">Membrane</keyword>
<evidence type="ECO:0000313" key="8">
    <source>
        <dbReference type="EMBL" id="QQD17841.1"/>
    </source>
</evidence>
<feature type="transmembrane region" description="Helical" evidence="6">
    <location>
        <begin position="60"/>
        <end position="80"/>
    </location>
</feature>
<keyword evidence="3 6" id="KW-0812">Transmembrane</keyword>
<dbReference type="RefSeq" id="WP_198569340.1">
    <property type="nucleotide sequence ID" value="NZ_CP066167.1"/>
</dbReference>
<gene>
    <name evidence="8" type="ORF">I6N98_16090</name>
</gene>
<dbReference type="AlphaFoldDB" id="A0A7T4UPP7"/>
<dbReference type="PANTHER" id="PTHR36115">
    <property type="entry name" value="PROLINE-RICH ANTIGEN HOMOLOG-RELATED"/>
    <property type="match status" value="1"/>
</dbReference>
<keyword evidence="4 6" id="KW-1133">Transmembrane helix</keyword>
<dbReference type="Pfam" id="PF06271">
    <property type="entry name" value="RDD"/>
    <property type="match status" value="1"/>
</dbReference>
<dbReference type="GO" id="GO:0005886">
    <property type="term" value="C:plasma membrane"/>
    <property type="evidence" value="ECO:0007669"/>
    <property type="project" value="UniProtKB-SubCell"/>
</dbReference>
<proteinExistence type="predicted"/>